<evidence type="ECO:0000256" key="7">
    <source>
        <dbReference type="ARBA" id="ARBA00022490"/>
    </source>
</evidence>
<keyword evidence="11 16" id="KW-0067">ATP-binding</keyword>
<evidence type="ECO:0000256" key="6">
    <source>
        <dbReference type="ARBA" id="ARBA00012102"/>
    </source>
</evidence>
<sequence length="275" mass="29661">MLLAIDAGNTNIVFALVDGREIRARWRIATEGRRTADEYAVWLVQLMAIGGFTREEIDSVVICTVVPRTLHNLEVLSAKYFGVKALIAGTPPLEWGMDIDVVSPETVGADRLVNAIGAHHLHSGHKIAIDFGTATTFDWIDEKGAYRGGIIAPGINLSLDALVATAARLPRIAIEIPKTGKVIGRSTEESMHSGIYWGYIAMIEGLTERMKQEIGHPVTVIATGGLASLFAVHTSVFDVIEPDLTIRGMALLYERGAPTKFTAHSGGFAADFSPL</sequence>
<comment type="subunit">
    <text evidence="5 16">Homodimer.</text>
</comment>
<comment type="catalytic activity">
    <reaction evidence="1 16">
        <text>(R)-pantothenate + ATP = (R)-4'-phosphopantothenate + ADP + H(+)</text>
        <dbReference type="Rhea" id="RHEA:16373"/>
        <dbReference type="ChEBI" id="CHEBI:10986"/>
        <dbReference type="ChEBI" id="CHEBI:15378"/>
        <dbReference type="ChEBI" id="CHEBI:29032"/>
        <dbReference type="ChEBI" id="CHEBI:30616"/>
        <dbReference type="ChEBI" id="CHEBI:456216"/>
        <dbReference type="EC" id="2.7.1.33"/>
    </reaction>
</comment>
<accession>A0A542VYT3</accession>
<proteinExistence type="inferred from homology"/>
<evidence type="ECO:0000313" key="17">
    <source>
        <dbReference type="EMBL" id="TQL16481.1"/>
    </source>
</evidence>
<dbReference type="PANTHER" id="PTHR34265">
    <property type="entry name" value="TYPE III PANTOTHENATE KINASE"/>
    <property type="match status" value="1"/>
</dbReference>
<comment type="cofactor">
    <cofactor evidence="2">
        <name>K(+)</name>
        <dbReference type="ChEBI" id="CHEBI:29103"/>
    </cofactor>
</comment>
<keyword evidence="16" id="KW-0479">Metal-binding</keyword>
<evidence type="ECO:0000256" key="2">
    <source>
        <dbReference type="ARBA" id="ARBA00001958"/>
    </source>
</evidence>
<dbReference type="Gene3D" id="3.30.420.40">
    <property type="match status" value="2"/>
</dbReference>
<keyword evidence="13 16" id="KW-0173">Coenzyme A biosynthesis</keyword>
<feature type="binding site" evidence="16">
    <location>
        <position position="130"/>
    </location>
    <ligand>
        <name>K(+)</name>
        <dbReference type="ChEBI" id="CHEBI:29103"/>
    </ligand>
</feature>
<evidence type="ECO:0000256" key="11">
    <source>
        <dbReference type="ARBA" id="ARBA00022840"/>
    </source>
</evidence>
<evidence type="ECO:0000256" key="16">
    <source>
        <dbReference type="HAMAP-Rule" id="MF_01274"/>
    </source>
</evidence>
<evidence type="ECO:0000256" key="15">
    <source>
        <dbReference type="ARBA" id="ARBA00040883"/>
    </source>
</evidence>
<evidence type="ECO:0000256" key="5">
    <source>
        <dbReference type="ARBA" id="ARBA00011738"/>
    </source>
</evidence>
<comment type="pathway">
    <text evidence="4 16">Cofactor biosynthesis; coenzyme A biosynthesis; CoA from (R)-pantothenate: step 1/5.</text>
</comment>
<comment type="caution">
    <text evidence="17">The sequence shown here is derived from an EMBL/GenBank/DDBJ whole genome shotgun (WGS) entry which is preliminary data.</text>
</comment>
<evidence type="ECO:0000256" key="3">
    <source>
        <dbReference type="ARBA" id="ARBA00004496"/>
    </source>
</evidence>
<dbReference type="HAMAP" id="MF_01274">
    <property type="entry name" value="Pantothen_kinase_3"/>
    <property type="match status" value="1"/>
</dbReference>
<keyword evidence="7 16" id="KW-0963">Cytoplasm</keyword>
<dbReference type="GO" id="GO:0005524">
    <property type="term" value="F:ATP binding"/>
    <property type="evidence" value="ECO:0007669"/>
    <property type="project" value="UniProtKB-UniRule"/>
</dbReference>
<evidence type="ECO:0000313" key="18">
    <source>
        <dbReference type="Proteomes" id="UP000316887"/>
    </source>
</evidence>
<dbReference type="NCBIfam" id="TIGR00671">
    <property type="entry name" value="baf"/>
    <property type="match status" value="1"/>
</dbReference>
<evidence type="ECO:0000256" key="10">
    <source>
        <dbReference type="ARBA" id="ARBA00022777"/>
    </source>
</evidence>
<evidence type="ECO:0000256" key="1">
    <source>
        <dbReference type="ARBA" id="ARBA00001206"/>
    </source>
</evidence>
<protein>
    <recommendedName>
        <fullName evidence="15 16">Type III pantothenate kinase</fullName>
        <ecNumber evidence="6 16">2.7.1.33</ecNumber>
    </recommendedName>
    <alternativeName>
        <fullName evidence="16">PanK-III</fullName>
    </alternativeName>
    <alternativeName>
        <fullName evidence="16">Pantothenic acid kinase</fullName>
    </alternativeName>
</protein>
<dbReference type="RefSeq" id="WP_141918746.1">
    <property type="nucleotide sequence ID" value="NZ_VFOF01000001.1"/>
</dbReference>
<dbReference type="GO" id="GO:0004594">
    <property type="term" value="F:pantothenate kinase activity"/>
    <property type="evidence" value="ECO:0007669"/>
    <property type="project" value="UniProtKB-UniRule"/>
</dbReference>
<evidence type="ECO:0000256" key="4">
    <source>
        <dbReference type="ARBA" id="ARBA00005225"/>
    </source>
</evidence>
<comment type="subcellular location">
    <subcellularLocation>
        <location evidence="3 16">Cytoplasm</location>
    </subcellularLocation>
</comment>
<dbReference type="Pfam" id="PF03309">
    <property type="entry name" value="Pan_kinase"/>
    <property type="match status" value="1"/>
</dbReference>
<feature type="binding site" evidence="16">
    <location>
        <begin position="108"/>
        <end position="111"/>
    </location>
    <ligand>
        <name>substrate</name>
    </ligand>
</feature>
<dbReference type="InterPro" id="IPR004619">
    <property type="entry name" value="Type_III_PanK"/>
</dbReference>
<name>A0A542VYT3_ZYMMB</name>
<dbReference type="PANTHER" id="PTHR34265:SF1">
    <property type="entry name" value="TYPE III PANTOTHENATE KINASE"/>
    <property type="match status" value="1"/>
</dbReference>
<comment type="similarity">
    <text evidence="14 16">Belongs to the type III pantothenate kinase family.</text>
</comment>
<organism evidence="17 18">
    <name type="scientific">Zymomonas mobilis</name>
    <dbReference type="NCBI Taxonomy" id="542"/>
    <lineage>
        <taxon>Bacteria</taxon>
        <taxon>Pseudomonadati</taxon>
        <taxon>Pseudomonadota</taxon>
        <taxon>Alphaproteobacteria</taxon>
        <taxon>Sphingomonadales</taxon>
        <taxon>Zymomonadaceae</taxon>
        <taxon>Zymomonas</taxon>
    </lineage>
</organism>
<dbReference type="EMBL" id="VFOF01000001">
    <property type="protein sequence ID" value="TQL16481.1"/>
    <property type="molecule type" value="Genomic_DNA"/>
</dbReference>
<keyword evidence="10 16" id="KW-0418">Kinase</keyword>
<dbReference type="CDD" id="cd24015">
    <property type="entry name" value="ASKHA_NBD_PanK-III"/>
    <property type="match status" value="1"/>
</dbReference>
<evidence type="ECO:0000256" key="13">
    <source>
        <dbReference type="ARBA" id="ARBA00022993"/>
    </source>
</evidence>
<dbReference type="Proteomes" id="UP000316887">
    <property type="component" value="Unassembled WGS sequence"/>
</dbReference>
<feature type="active site" description="Proton acceptor" evidence="16">
    <location>
        <position position="110"/>
    </location>
</feature>
<dbReference type="OrthoDB" id="9804707at2"/>
<comment type="function">
    <text evidence="16">Catalyzes the phosphorylation of pantothenate (Pan), the first step in CoA biosynthesis.</text>
</comment>
<feature type="binding site" evidence="16">
    <location>
        <position position="133"/>
    </location>
    <ligand>
        <name>ATP</name>
        <dbReference type="ChEBI" id="CHEBI:30616"/>
    </ligand>
</feature>
<keyword evidence="12 16" id="KW-0630">Potassium</keyword>
<comment type="cofactor">
    <cofactor evidence="16">
        <name>NH4(+)</name>
        <dbReference type="ChEBI" id="CHEBI:28938"/>
    </cofactor>
    <cofactor evidence="16">
        <name>K(+)</name>
        <dbReference type="ChEBI" id="CHEBI:29103"/>
    </cofactor>
    <text evidence="16">A monovalent cation. Ammonium or potassium.</text>
</comment>
<dbReference type="AlphaFoldDB" id="A0A542VYT3"/>
<dbReference type="NCBIfam" id="NF009844">
    <property type="entry name" value="PRK13318.1-2"/>
    <property type="match status" value="1"/>
</dbReference>
<evidence type="ECO:0000256" key="14">
    <source>
        <dbReference type="ARBA" id="ARBA00038036"/>
    </source>
</evidence>
<reference evidence="17 18" key="1">
    <citation type="submission" date="2019-06" db="EMBL/GenBank/DDBJ databases">
        <title>Genome sequencing of Zymomonas mobilis strains for genetic engineering and biofuel applications.</title>
        <authorList>
            <person name="Teravest M."/>
        </authorList>
    </citation>
    <scope>NUCLEOTIDE SEQUENCE [LARGE SCALE GENOMIC DNA]</scope>
    <source>
        <strain evidence="17 18">AN0101</strain>
    </source>
</reference>
<dbReference type="NCBIfam" id="NF009855">
    <property type="entry name" value="PRK13321.1"/>
    <property type="match status" value="1"/>
</dbReference>
<keyword evidence="8 16" id="KW-0808">Transferase</keyword>
<evidence type="ECO:0000256" key="9">
    <source>
        <dbReference type="ARBA" id="ARBA00022741"/>
    </source>
</evidence>
<gene>
    <name evidence="16" type="primary">coaX</name>
    <name evidence="17" type="ORF">FBY58_0011</name>
</gene>
<dbReference type="InterPro" id="IPR043129">
    <property type="entry name" value="ATPase_NBD"/>
</dbReference>
<dbReference type="SUPFAM" id="SSF53067">
    <property type="entry name" value="Actin-like ATPase domain"/>
    <property type="match status" value="2"/>
</dbReference>
<evidence type="ECO:0000256" key="12">
    <source>
        <dbReference type="ARBA" id="ARBA00022958"/>
    </source>
</evidence>
<keyword evidence="9 16" id="KW-0547">Nucleotide-binding</keyword>
<feature type="binding site" evidence="16">
    <location>
        <begin position="6"/>
        <end position="13"/>
    </location>
    <ligand>
        <name>ATP</name>
        <dbReference type="ChEBI" id="CHEBI:30616"/>
    </ligand>
</feature>
<comment type="caution">
    <text evidence="16">Lacks conserved residue(s) required for the propagation of feature annotation.</text>
</comment>
<feature type="binding site" evidence="16">
    <location>
        <position position="187"/>
    </location>
    <ligand>
        <name>substrate</name>
    </ligand>
</feature>
<dbReference type="GO" id="GO:0046872">
    <property type="term" value="F:metal ion binding"/>
    <property type="evidence" value="ECO:0007669"/>
    <property type="project" value="UniProtKB-KW"/>
</dbReference>
<dbReference type="EC" id="2.7.1.33" evidence="6 16"/>
<dbReference type="UniPathway" id="UPA00241">
    <property type="reaction ID" value="UER00352"/>
</dbReference>
<evidence type="ECO:0000256" key="8">
    <source>
        <dbReference type="ARBA" id="ARBA00022679"/>
    </source>
</evidence>
<dbReference type="GO" id="GO:0015937">
    <property type="term" value="P:coenzyme A biosynthetic process"/>
    <property type="evidence" value="ECO:0007669"/>
    <property type="project" value="UniProtKB-UniRule"/>
</dbReference>
<dbReference type="GO" id="GO:0005737">
    <property type="term" value="C:cytoplasm"/>
    <property type="evidence" value="ECO:0007669"/>
    <property type="project" value="UniProtKB-SubCell"/>
</dbReference>